<dbReference type="GO" id="GO:0016746">
    <property type="term" value="F:acyltransferase activity"/>
    <property type="evidence" value="ECO:0007669"/>
    <property type="project" value="UniProtKB-KW"/>
</dbReference>
<dbReference type="SUPFAM" id="SSF55048">
    <property type="entry name" value="Probable ACP-binding domain of malonyl-CoA ACP transacylase"/>
    <property type="match status" value="1"/>
</dbReference>
<dbReference type="InterPro" id="IPR016036">
    <property type="entry name" value="Malonyl_transacylase_ACP-bd"/>
</dbReference>
<organism evidence="5 6">
    <name type="scientific">Streptomyces caledonius</name>
    <dbReference type="NCBI Taxonomy" id="3134107"/>
    <lineage>
        <taxon>Bacteria</taxon>
        <taxon>Bacillati</taxon>
        <taxon>Actinomycetota</taxon>
        <taxon>Actinomycetes</taxon>
        <taxon>Kitasatosporales</taxon>
        <taxon>Streptomycetaceae</taxon>
        <taxon>Streptomyces</taxon>
    </lineage>
</organism>
<evidence type="ECO:0000313" key="5">
    <source>
        <dbReference type="EMBL" id="MEJ8645491.1"/>
    </source>
</evidence>
<feature type="domain" description="Malonyl-CoA:ACP transacylase (MAT)" evidence="4">
    <location>
        <begin position="218"/>
        <end position="547"/>
    </location>
</feature>
<gene>
    <name evidence="5" type="ORF">WKI68_38205</name>
</gene>
<dbReference type="InterPro" id="IPR014043">
    <property type="entry name" value="Acyl_transferase_dom"/>
</dbReference>
<dbReference type="SMART" id="SM00827">
    <property type="entry name" value="PKS_AT"/>
    <property type="match status" value="1"/>
</dbReference>
<feature type="compositionally biased region" description="Low complexity" evidence="3">
    <location>
        <begin position="700"/>
        <end position="714"/>
    </location>
</feature>
<protein>
    <submittedName>
        <fullName evidence="5">Acyltransferase domain-containing protein</fullName>
    </submittedName>
</protein>
<keyword evidence="5" id="KW-0012">Acyltransferase</keyword>
<feature type="compositionally biased region" description="Low complexity" evidence="3">
    <location>
        <begin position="656"/>
        <end position="677"/>
    </location>
</feature>
<evidence type="ECO:0000256" key="2">
    <source>
        <dbReference type="ARBA" id="ARBA00022553"/>
    </source>
</evidence>
<keyword evidence="2" id="KW-0597">Phosphoprotein</keyword>
<comment type="caution">
    <text evidence="5">The sequence shown here is derived from an EMBL/GenBank/DDBJ whole genome shotgun (WGS) entry which is preliminary data.</text>
</comment>
<dbReference type="Pfam" id="PF16197">
    <property type="entry name" value="KAsynt_C_assoc"/>
    <property type="match status" value="1"/>
</dbReference>
<accession>A0ABU8UC67</accession>
<feature type="region of interest" description="Disordered" evidence="3">
    <location>
        <begin position="1"/>
        <end position="40"/>
    </location>
</feature>
<dbReference type="Pfam" id="PF00698">
    <property type="entry name" value="Acyl_transf_1"/>
    <property type="match status" value="1"/>
</dbReference>
<feature type="compositionally biased region" description="Pro residues" evidence="3">
    <location>
        <begin position="678"/>
        <end position="691"/>
    </location>
</feature>
<dbReference type="PANTHER" id="PTHR43775">
    <property type="entry name" value="FATTY ACID SYNTHASE"/>
    <property type="match status" value="1"/>
</dbReference>
<keyword evidence="5" id="KW-0808">Transferase</keyword>
<dbReference type="InterPro" id="IPR050091">
    <property type="entry name" value="PKS_NRPS_Biosynth_Enz"/>
</dbReference>
<feature type="compositionally biased region" description="Basic and acidic residues" evidence="3">
    <location>
        <begin position="31"/>
        <end position="40"/>
    </location>
</feature>
<dbReference type="InterPro" id="IPR001227">
    <property type="entry name" value="Ac_transferase_dom_sf"/>
</dbReference>
<proteinExistence type="predicted"/>
<dbReference type="SUPFAM" id="SSF52151">
    <property type="entry name" value="FabD/lysophospholipase-like"/>
    <property type="match status" value="1"/>
</dbReference>
<reference evidence="5 6" key="1">
    <citation type="submission" date="2024-03" db="EMBL/GenBank/DDBJ databases">
        <title>Novel Streptomyces species of biotechnological and ecological value are a feature of Machair soil.</title>
        <authorList>
            <person name="Prole J.R."/>
            <person name="Goodfellow M."/>
            <person name="Allenby N."/>
            <person name="Ward A.C."/>
        </authorList>
    </citation>
    <scope>NUCLEOTIDE SEQUENCE [LARGE SCALE GENOMIC DNA]</scope>
    <source>
        <strain evidence="5 6">MS1.HAVA.3</strain>
    </source>
</reference>
<keyword evidence="1" id="KW-0596">Phosphopantetheine</keyword>
<keyword evidence="6" id="KW-1185">Reference proteome</keyword>
<evidence type="ECO:0000259" key="4">
    <source>
        <dbReference type="SMART" id="SM00827"/>
    </source>
</evidence>
<sequence length="727" mass="75983">MLPRLGQGPHRTLPVRGGHRGTDQDGPGRPPPHDRAAAADHPHPDLRISAAGLRFADTARPWPSEGAPRRAAVSSFGFGGTNVHVVLEEQPVTALGRLPVRAEGTASSEGTADTAAAEPQLLLLSAGNPELLDEYIEDLLDTLDRAPGAPIAALAHTLGAREPLTTRLAIVAADTEEFTRRLRHARRQLTDGARGDLGDGAFAADAPLPEAQRRIAFVFPGQGSQRPGMLQDLHERFTGFRTDVNVLSAVARRDTGFDLADLLYGEAAGAGTPGAEGAEGASEELGRRLTATDVCQPLLGTVQIAATRLLAHCGVAPDLALGHSVGEFAAAAAAGALTAEDTVRLLVHRGAALRQAETALGGGMLVVQTDKDTCGRLIAGVDDVWLACFNQPRQVVVSGTPHGLAAVREACAEAGIVTVALDVSDAFHSPRLACAEETIRTHLAGRRISGPVVPFVSSVNAAVCADPELLRELWARHASTPVHFDDAVRTAYDQGARIFLQVTGGSSLLSSVRRNLTGHGQGDVHLVPAGGEAPDGGQGFVRALARLAVLGVPVDPRALVPREDRRLLDLPVAKLDTQSYWVPGGRPAKKDESTASLPPRPAPHEETPMAPMAPMTSTDGPTSDPTDRVLQLVRLVQEQVALLIRLAEAQSARAPAAQGHAAQAPAAEATEPATAGPVPEPVSPPSPPPPTRSLRRPGAPTRSPRPCSRTSRGSVRSRWVICGATSG</sequence>
<dbReference type="InterPro" id="IPR032821">
    <property type="entry name" value="PKS_assoc"/>
</dbReference>
<dbReference type="Gene3D" id="3.40.366.10">
    <property type="entry name" value="Malonyl-Coenzyme A Acyl Carrier Protein, domain 2"/>
    <property type="match status" value="1"/>
</dbReference>
<dbReference type="EMBL" id="JBBKAM010000004">
    <property type="protein sequence ID" value="MEJ8645491.1"/>
    <property type="molecule type" value="Genomic_DNA"/>
</dbReference>
<dbReference type="InterPro" id="IPR016039">
    <property type="entry name" value="Thiolase-like"/>
</dbReference>
<feature type="region of interest" description="Disordered" evidence="3">
    <location>
        <begin position="656"/>
        <end position="727"/>
    </location>
</feature>
<dbReference type="Proteomes" id="UP001382904">
    <property type="component" value="Unassembled WGS sequence"/>
</dbReference>
<evidence type="ECO:0000256" key="3">
    <source>
        <dbReference type="SAM" id="MobiDB-lite"/>
    </source>
</evidence>
<dbReference type="SUPFAM" id="SSF53901">
    <property type="entry name" value="Thiolase-like"/>
    <property type="match status" value="1"/>
</dbReference>
<name>A0ABU8UC67_9ACTN</name>
<dbReference type="PANTHER" id="PTHR43775:SF37">
    <property type="entry name" value="SI:DKEY-61P9.11"/>
    <property type="match status" value="1"/>
</dbReference>
<dbReference type="Gene3D" id="3.40.47.10">
    <property type="match status" value="1"/>
</dbReference>
<evidence type="ECO:0000256" key="1">
    <source>
        <dbReference type="ARBA" id="ARBA00022450"/>
    </source>
</evidence>
<evidence type="ECO:0000313" key="6">
    <source>
        <dbReference type="Proteomes" id="UP001382904"/>
    </source>
</evidence>
<feature type="compositionally biased region" description="Low complexity" evidence="3">
    <location>
        <begin position="616"/>
        <end position="626"/>
    </location>
</feature>
<dbReference type="InterPro" id="IPR016035">
    <property type="entry name" value="Acyl_Trfase/lysoPLipase"/>
</dbReference>
<dbReference type="Gene3D" id="3.30.70.3290">
    <property type="match status" value="1"/>
</dbReference>
<feature type="region of interest" description="Disordered" evidence="3">
    <location>
        <begin position="579"/>
        <end position="626"/>
    </location>
</feature>